<dbReference type="Pfam" id="PF00076">
    <property type="entry name" value="RRM_1"/>
    <property type="match status" value="1"/>
</dbReference>
<dbReference type="RefSeq" id="WP_068136906.1">
    <property type="nucleotide sequence ID" value="NZ_CP042914.1"/>
</dbReference>
<feature type="region of interest" description="Disordered" evidence="2">
    <location>
        <begin position="66"/>
        <end position="126"/>
    </location>
</feature>
<reference evidence="4 5" key="1">
    <citation type="submission" date="2019-08" db="EMBL/GenBank/DDBJ databases">
        <title>Deep-cultivation of Planctomycetes and their phenomic and genomic characterization uncovers novel biology.</title>
        <authorList>
            <person name="Wiegand S."/>
            <person name="Jogler M."/>
            <person name="Boedeker C."/>
            <person name="Pinto D."/>
            <person name="Vollmers J."/>
            <person name="Rivas-Marin E."/>
            <person name="Kohn T."/>
            <person name="Peeters S.H."/>
            <person name="Heuer A."/>
            <person name="Rast P."/>
            <person name="Oberbeckmann S."/>
            <person name="Bunk B."/>
            <person name="Jeske O."/>
            <person name="Meyerdierks A."/>
            <person name="Storesund J.E."/>
            <person name="Kallscheuer N."/>
            <person name="Luecker S."/>
            <person name="Lage O.M."/>
            <person name="Pohl T."/>
            <person name="Merkel B.J."/>
            <person name="Hornburger P."/>
            <person name="Mueller R.-W."/>
            <person name="Bruemmer F."/>
            <person name="Labrenz M."/>
            <person name="Spormann A.M."/>
            <person name="Op den Camp H."/>
            <person name="Overmann J."/>
            <person name="Amann R."/>
            <person name="Jetten M.S.M."/>
            <person name="Mascher T."/>
            <person name="Medema M.H."/>
            <person name="Devos D.P."/>
            <person name="Kaster A.-K."/>
            <person name="Ovreas L."/>
            <person name="Rohde M."/>
            <person name="Galperin M.Y."/>
            <person name="Jogler C."/>
        </authorList>
    </citation>
    <scope>NUCLEOTIDE SEQUENCE [LARGE SCALE GENOMIC DNA]</scope>
    <source>
        <strain evidence="4 5">UC8</strain>
    </source>
</reference>
<dbReference type="InterPro" id="IPR012677">
    <property type="entry name" value="Nucleotide-bd_a/b_plait_sf"/>
</dbReference>
<name>A0A5B9QNQ1_9BACT</name>
<evidence type="ECO:0000313" key="5">
    <source>
        <dbReference type="Proteomes" id="UP000325286"/>
    </source>
</evidence>
<evidence type="ECO:0000256" key="1">
    <source>
        <dbReference type="ARBA" id="ARBA00022884"/>
    </source>
</evidence>
<dbReference type="InterPro" id="IPR052462">
    <property type="entry name" value="SLIRP/GR-RBP-like"/>
</dbReference>
<dbReference type="PROSITE" id="PS50102">
    <property type="entry name" value="RRM"/>
    <property type="match status" value="1"/>
</dbReference>
<feature type="compositionally biased region" description="Gly residues" evidence="2">
    <location>
        <begin position="86"/>
        <end position="126"/>
    </location>
</feature>
<evidence type="ECO:0000313" key="4">
    <source>
        <dbReference type="EMBL" id="QEG39522.1"/>
    </source>
</evidence>
<dbReference type="InterPro" id="IPR035979">
    <property type="entry name" value="RBD_domain_sf"/>
</dbReference>
<evidence type="ECO:0000259" key="3">
    <source>
        <dbReference type="PROSITE" id="PS50102"/>
    </source>
</evidence>
<dbReference type="KEGG" id="rul:UC8_15170"/>
<dbReference type="AlphaFoldDB" id="A0A5B9QNQ1"/>
<gene>
    <name evidence="4" type="ORF">UC8_15170</name>
</gene>
<dbReference type="SMART" id="SM00360">
    <property type="entry name" value="RRM"/>
    <property type="match status" value="1"/>
</dbReference>
<dbReference type="PANTHER" id="PTHR48027">
    <property type="entry name" value="HETEROGENEOUS NUCLEAR RIBONUCLEOPROTEIN 87F-RELATED"/>
    <property type="match status" value="1"/>
</dbReference>
<protein>
    <submittedName>
        <fullName evidence="4">RNA recognition motif (RRM, RBD, or RNP domain)</fullName>
    </submittedName>
</protein>
<feature type="domain" description="RRM" evidence="3">
    <location>
        <begin position="3"/>
        <end position="79"/>
    </location>
</feature>
<keyword evidence="1" id="KW-0694">RNA-binding</keyword>
<accession>A0A5B9QNQ1</accession>
<dbReference type="InterPro" id="IPR000504">
    <property type="entry name" value="RRM_dom"/>
</dbReference>
<evidence type="ECO:0000256" key="2">
    <source>
        <dbReference type="SAM" id="MobiDB-lite"/>
    </source>
</evidence>
<dbReference type="CDD" id="cd21608">
    <property type="entry name" value="RRM2_NsCP33_like"/>
    <property type="match status" value="1"/>
</dbReference>
<dbReference type="GO" id="GO:0003723">
    <property type="term" value="F:RNA binding"/>
    <property type="evidence" value="ECO:0007669"/>
    <property type="project" value="UniProtKB-KW"/>
</dbReference>
<dbReference type="OrthoDB" id="9798855at2"/>
<keyword evidence="5" id="KW-1185">Reference proteome</keyword>
<sequence length="126" mass="12480">MSKRIYVGNLSFNTTADELRDVFGEHGEVVSASVVSDRETGRSRGFAFVEMKDGAEDAIEALNGQEIGGRTLTVNEARPREDRRSGGGGGGGRGGYGGGGGGGRGGYGGGGGGGGYGGGGGGGYRN</sequence>
<dbReference type="InterPro" id="IPR048289">
    <property type="entry name" value="RRM2_NsCP33-like"/>
</dbReference>
<dbReference type="SUPFAM" id="SSF54928">
    <property type="entry name" value="RNA-binding domain, RBD"/>
    <property type="match status" value="1"/>
</dbReference>
<organism evidence="4 5">
    <name type="scientific">Roseimaritima ulvae</name>
    <dbReference type="NCBI Taxonomy" id="980254"/>
    <lineage>
        <taxon>Bacteria</taxon>
        <taxon>Pseudomonadati</taxon>
        <taxon>Planctomycetota</taxon>
        <taxon>Planctomycetia</taxon>
        <taxon>Pirellulales</taxon>
        <taxon>Pirellulaceae</taxon>
        <taxon>Roseimaritima</taxon>
    </lineage>
</organism>
<dbReference type="EMBL" id="CP042914">
    <property type="protein sequence ID" value="QEG39522.1"/>
    <property type="molecule type" value="Genomic_DNA"/>
</dbReference>
<dbReference type="Gene3D" id="3.30.70.330">
    <property type="match status" value="1"/>
</dbReference>
<dbReference type="Proteomes" id="UP000325286">
    <property type="component" value="Chromosome"/>
</dbReference>
<proteinExistence type="predicted"/>